<protein>
    <recommendedName>
        <fullName evidence="1">DUF4283 domain-containing protein</fullName>
    </recommendedName>
</protein>
<accession>A0A6P6V0C1</accession>
<organism evidence="2 3">
    <name type="scientific">Coffea arabica</name>
    <name type="common">Arabian coffee</name>
    <dbReference type="NCBI Taxonomy" id="13443"/>
    <lineage>
        <taxon>Eukaryota</taxon>
        <taxon>Viridiplantae</taxon>
        <taxon>Streptophyta</taxon>
        <taxon>Embryophyta</taxon>
        <taxon>Tracheophyta</taxon>
        <taxon>Spermatophyta</taxon>
        <taxon>Magnoliopsida</taxon>
        <taxon>eudicotyledons</taxon>
        <taxon>Gunneridae</taxon>
        <taxon>Pentapetalae</taxon>
        <taxon>asterids</taxon>
        <taxon>lamiids</taxon>
        <taxon>Gentianales</taxon>
        <taxon>Rubiaceae</taxon>
        <taxon>Ixoroideae</taxon>
        <taxon>Gardenieae complex</taxon>
        <taxon>Bertiereae - Coffeeae clade</taxon>
        <taxon>Coffeeae</taxon>
        <taxon>Coffea</taxon>
    </lineage>
</organism>
<dbReference type="Pfam" id="PF14111">
    <property type="entry name" value="DUF4283"/>
    <property type="match status" value="1"/>
</dbReference>
<evidence type="ECO:0000259" key="1">
    <source>
        <dbReference type="Pfam" id="PF14111"/>
    </source>
</evidence>
<dbReference type="InterPro" id="IPR040256">
    <property type="entry name" value="At4g02000-like"/>
</dbReference>
<dbReference type="OrthoDB" id="1750606at2759"/>
<dbReference type="PANTHER" id="PTHR31286:SF178">
    <property type="entry name" value="DUF4283 DOMAIN-CONTAINING PROTEIN"/>
    <property type="match status" value="1"/>
</dbReference>
<dbReference type="GeneID" id="113716038"/>
<dbReference type="PANTHER" id="PTHR31286">
    <property type="entry name" value="GLYCINE-RICH CELL WALL STRUCTURAL PROTEIN 1.8-LIKE"/>
    <property type="match status" value="1"/>
</dbReference>
<dbReference type="Proteomes" id="UP001652660">
    <property type="component" value="Chromosome 11c"/>
</dbReference>
<name>A0A6P6V0C1_COFAR</name>
<gene>
    <name evidence="3" type="primary">LOC113716038</name>
</gene>
<evidence type="ECO:0000313" key="3">
    <source>
        <dbReference type="RefSeq" id="XP_027096140.1"/>
    </source>
</evidence>
<keyword evidence="2" id="KW-1185">Reference proteome</keyword>
<feature type="domain" description="DUF4283" evidence="1">
    <location>
        <begin position="57"/>
        <end position="136"/>
    </location>
</feature>
<dbReference type="RefSeq" id="XP_027096140.1">
    <property type="nucleotide sequence ID" value="XM_027240339.1"/>
</dbReference>
<reference evidence="3" key="2">
    <citation type="submission" date="2025-08" db="UniProtKB">
        <authorList>
            <consortium name="RefSeq"/>
        </authorList>
    </citation>
    <scope>IDENTIFICATION</scope>
    <source>
        <tissue evidence="3">Leaves</tissue>
    </source>
</reference>
<evidence type="ECO:0000313" key="2">
    <source>
        <dbReference type="Proteomes" id="UP001652660"/>
    </source>
</evidence>
<reference evidence="2" key="1">
    <citation type="journal article" date="2025" name="Foods">
        <title>Unveiling the Microbial Signatures of Arabica Coffee Cherries: Insights into Ripeness Specific Diversity, Functional Traits, and Implications for Quality and Safety.</title>
        <authorList>
            <consortium name="RefSeq"/>
            <person name="Tenea G.N."/>
            <person name="Cifuentes V."/>
            <person name="Reyes P."/>
            <person name="Cevallos-Vallejos M."/>
        </authorList>
    </citation>
    <scope>NUCLEOTIDE SEQUENCE [LARGE SCALE GENOMIC DNA]</scope>
</reference>
<dbReference type="InterPro" id="IPR025558">
    <property type="entry name" value="DUF4283"/>
</dbReference>
<sequence length="189" mass="21821">MVRVATIHPQIDFGISIISQLVAMVEELTEVMKKFALSNEECSITNLDVGDSSLSKKECLLSLMGKVRSERVANFTGVKNFVSNAWGYPKDLKVTKLGPNLFQFIIPDEEDQDRVVSGDPWVMDNQLLILEKWYEGIEDDQNAFISPMWVQMWNLPIHWISKEVGKKIYIPWSEGDHYSSNWRQRRKTP</sequence>
<proteinExistence type="predicted"/>
<dbReference type="AlphaFoldDB" id="A0A6P6V0C1"/>